<dbReference type="EMBL" id="BAABJM010000001">
    <property type="protein sequence ID" value="GAA5042923.1"/>
    <property type="molecule type" value="Genomic_DNA"/>
</dbReference>
<dbReference type="InterPro" id="IPR003607">
    <property type="entry name" value="HD/PDEase_dom"/>
</dbReference>
<sequence>MLPQRPHKNLDDDLVAMVRNRVAQDFDRRIVAHDLSHLDRVARLAKRIAEAEAHDTIAPQLVAYVHDYHRIAESELGRQVDSTEVIPRIHDLLTDLAVPADTVTEIEHAVLFNEKYTIKGHQLSDGSTTAKITRDADKLDAIGAIGIARAFMYGGASSAELWDPTAELQETYKSGPTTSVIAHFYEKLLRLPNEMLTNTGKHLAEKRTAYLIDFLRRFHQEWGDESSAPINREEFRTHPTAAS</sequence>
<protein>
    <submittedName>
        <fullName evidence="1">HD domain-containing protein</fullName>
    </submittedName>
</protein>
<dbReference type="Proteomes" id="UP001500603">
    <property type="component" value="Unassembled WGS sequence"/>
</dbReference>
<dbReference type="SUPFAM" id="SSF109604">
    <property type="entry name" value="HD-domain/PDEase-like"/>
    <property type="match status" value="1"/>
</dbReference>
<gene>
    <name evidence="1" type="ORF">GCM10023318_03800</name>
</gene>
<dbReference type="Gene3D" id="1.10.3210.50">
    <property type="match status" value="1"/>
</dbReference>
<comment type="caution">
    <text evidence="1">The sequence shown here is derived from an EMBL/GenBank/DDBJ whole genome shotgun (WGS) entry which is preliminary data.</text>
</comment>
<accession>A0ABP9JUN4</accession>
<reference evidence="2" key="1">
    <citation type="journal article" date="2019" name="Int. J. Syst. Evol. Microbiol.">
        <title>The Global Catalogue of Microorganisms (GCM) 10K type strain sequencing project: providing services to taxonomists for standard genome sequencing and annotation.</title>
        <authorList>
            <consortium name="The Broad Institute Genomics Platform"/>
            <consortium name="The Broad Institute Genome Sequencing Center for Infectious Disease"/>
            <person name="Wu L."/>
            <person name="Ma J."/>
        </authorList>
    </citation>
    <scope>NUCLEOTIDE SEQUENCE [LARGE SCALE GENOMIC DNA]</scope>
    <source>
        <strain evidence="2">JCM 18298</strain>
    </source>
</reference>
<organism evidence="1 2">
    <name type="scientific">Nocardia callitridis</name>
    <dbReference type="NCBI Taxonomy" id="648753"/>
    <lineage>
        <taxon>Bacteria</taxon>
        <taxon>Bacillati</taxon>
        <taxon>Actinomycetota</taxon>
        <taxon>Actinomycetes</taxon>
        <taxon>Mycobacteriales</taxon>
        <taxon>Nocardiaceae</taxon>
        <taxon>Nocardia</taxon>
    </lineage>
</organism>
<evidence type="ECO:0000313" key="2">
    <source>
        <dbReference type="Proteomes" id="UP001500603"/>
    </source>
</evidence>
<dbReference type="CDD" id="cd00077">
    <property type="entry name" value="HDc"/>
    <property type="match status" value="1"/>
</dbReference>
<evidence type="ECO:0000313" key="1">
    <source>
        <dbReference type="EMBL" id="GAA5042923.1"/>
    </source>
</evidence>
<dbReference type="PANTHER" id="PTHR33594:SF1">
    <property type="entry name" value="HD_PDEASE DOMAIN-CONTAINING PROTEIN"/>
    <property type="match status" value="1"/>
</dbReference>
<dbReference type="RefSeq" id="WP_345493229.1">
    <property type="nucleotide sequence ID" value="NZ_BAABJM010000001.1"/>
</dbReference>
<name>A0ABP9JUN4_9NOCA</name>
<dbReference type="PANTHER" id="PTHR33594">
    <property type="entry name" value="SUPERFAMILY HYDROLASE, PUTATIVE (AFU_ORTHOLOGUE AFUA_1G03035)-RELATED"/>
    <property type="match status" value="1"/>
</dbReference>
<proteinExistence type="predicted"/>
<keyword evidence="2" id="KW-1185">Reference proteome</keyword>